<evidence type="ECO:0000256" key="2">
    <source>
        <dbReference type="ARBA" id="ARBA00023306"/>
    </source>
</evidence>
<sequence>MGFSGELGLDSDPQKWVIAGIPLRAPLKPIYTIANPVADITEANHGGGDVEEEEECGSTTPTAAEARIPIRLTCPPPPRKRKPAAASKCNYGSVREFFTPPDLESVFIRRHVERAN</sequence>
<dbReference type="Proteomes" id="UP000238479">
    <property type="component" value="Chromosome 4"/>
</dbReference>
<protein>
    <recommendedName>
        <fullName evidence="6">Cyclin-dependent kinase inhibitor</fullName>
    </recommendedName>
</protein>
<dbReference type="InterPro" id="IPR040389">
    <property type="entry name" value="SMR"/>
</dbReference>
<gene>
    <name evidence="4" type="ORF">RchiOBHm_Chr4g0432781</name>
</gene>
<evidence type="ECO:0000256" key="1">
    <source>
        <dbReference type="ARBA" id="ARBA00023013"/>
    </source>
</evidence>
<keyword evidence="5" id="KW-1185">Reference proteome</keyword>
<dbReference type="PANTHER" id="PTHR33142">
    <property type="entry name" value="CYCLIN-DEPENDENT PROTEIN KINASE INHIBITOR SMR13"/>
    <property type="match status" value="1"/>
</dbReference>
<dbReference type="PANTHER" id="PTHR33142:SF48">
    <property type="entry name" value="CYCLIN-DEPENDENT PROTEIN KINASE INHIBITOR SMR15"/>
    <property type="match status" value="1"/>
</dbReference>
<dbReference type="OrthoDB" id="1302889at2759"/>
<name>A0A2P6R118_ROSCH</name>
<organism evidence="4 5">
    <name type="scientific">Rosa chinensis</name>
    <name type="common">China rose</name>
    <dbReference type="NCBI Taxonomy" id="74649"/>
    <lineage>
        <taxon>Eukaryota</taxon>
        <taxon>Viridiplantae</taxon>
        <taxon>Streptophyta</taxon>
        <taxon>Embryophyta</taxon>
        <taxon>Tracheophyta</taxon>
        <taxon>Spermatophyta</taxon>
        <taxon>Magnoliopsida</taxon>
        <taxon>eudicotyledons</taxon>
        <taxon>Gunneridae</taxon>
        <taxon>Pentapetalae</taxon>
        <taxon>rosids</taxon>
        <taxon>fabids</taxon>
        <taxon>Rosales</taxon>
        <taxon>Rosaceae</taxon>
        <taxon>Rosoideae</taxon>
        <taxon>Rosoideae incertae sedis</taxon>
        <taxon>Rosa</taxon>
    </lineage>
</organism>
<dbReference type="GO" id="GO:0004860">
    <property type="term" value="F:protein kinase inhibitor activity"/>
    <property type="evidence" value="ECO:0007669"/>
    <property type="project" value="UniProtKB-KW"/>
</dbReference>
<dbReference type="Gramene" id="PRQ40135">
    <property type="protein sequence ID" value="PRQ40135"/>
    <property type="gene ID" value="RchiOBHm_Chr4g0432781"/>
</dbReference>
<keyword evidence="1" id="KW-0649">Protein kinase inhibitor</keyword>
<evidence type="ECO:0000256" key="3">
    <source>
        <dbReference type="SAM" id="MobiDB-lite"/>
    </source>
</evidence>
<proteinExistence type="predicted"/>
<dbReference type="GO" id="GO:0032875">
    <property type="term" value="P:regulation of DNA endoreduplication"/>
    <property type="evidence" value="ECO:0007669"/>
    <property type="project" value="InterPro"/>
</dbReference>
<dbReference type="OMA" id="KPHHQLD"/>
<evidence type="ECO:0008006" key="6">
    <source>
        <dbReference type="Google" id="ProtNLM"/>
    </source>
</evidence>
<dbReference type="EMBL" id="PDCK01000042">
    <property type="protein sequence ID" value="PRQ40135.1"/>
    <property type="molecule type" value="Genomic_DNA"/>
</dbReference>
<feature type="region of interest" description="Disordered" evidence="3">
    <location>
        <begin position="42"/>
        <end position="63"/>
    </location>
</feature>
<evidence type="ECO:0000313" key="5">
    <source>
        <dbReference type="Proteomes" id="UP000238479"/>
    </source>
</evidence>
<comment type="caution">
    <text evidence="4">The sequence shown here is derived from an EMBL/GenBank/DDBJ whole genome shotgun (WGS) entry which is preliminary data.</text>
</comment>
<accession>A0A2P6R118</accession>
<keyword evidence="2" id="KW-0131">Cell cycle</keyword>
<evidence type="ECO:0000313" key="4">
    <source>
        <dbReference type="EMBL" id="PRQ40135.1"/>
    </source>
</evidence>
<dbReference type="AlphaFoldDB" id="A0A2P6R118"/>
<reference evidence="4 5" key="1">
    <citation type="journal article" date="2018" name="Nat. Genet.">
        <title>The Rosa genome provides new insights in the design of modern roses.</title>
        <authorList>
            <person name="Bendahmane M."/>
        </authorList>
    </citation>
    <scope>NUCLEOTIDE SEQUENCE [LARGE SCALE GENOMIC DNA]</scope>
    <source>
        <strain evidence="5">cv. Old Blush</strain>
    </source>
</reference>